<organism evidence="2 3">
    <name type="scientific">Candidatus Colwellbacteria bacterium CG10_big_fil_rev_8_21_14_0_10_41_28</name>
    <dbReference type="NCBI Taxonomy" id="1974539"/>
    <lineage>
        <taxon>Bacteria</taxon>
        <taxon>Candidatus Colwelliibacteriota</taxon>
    </lineage>
</organism>
<keyword evidence="1" id="KW-0472">Membrane</keyword>
<evidence type="ECO:0000313" key="3">
    <source>
        <dbReference type="Proteomes" id="UP000230776"/>
    </source>
</evidence>
<accession>A0A2H0VJ65</accession>
<dbReference type="AlphaFoldDB" id="A0A2H0VJ65"/>
<feature type="transmembrane region" description="Helical" evidence="1">
    <location>
        <begin position="166"/>
        <end position="191"/>
    </location>
</feature>
<evidence type="ECO:0000313" key="2">
    <source>
        <dbReference type="EMBL" id="PIR98389.1"/>
    </source>
</evidence>
<keyword evidence="1" id="KW-1133">Transmembrane helix</keyword>
<feature type="transmembrane region" description="Helical" evidence="1">
    <location>
        <begin position="118"/>
        <end position="146"/>
    </location>
</feature>
<name>A0A2H0VJ65_9BACT</name>
<keyword evidence="1" id="KW-0812">Transmembrane</keyword>
<protein>
    <submittedName>
        <fullName evidence="2">Uncharacterized protein</fullName>
    </submittedName>
</protein>
<comment type="caution">
    <text evidence="2">The sequence shown here is derived from an EMBL/GenBank/DDBJ whole genome shotgun (WGS) entry which is preliminary data.</text>
</comment>
<dbReference type="Proteomes" id="UP000230776">
    <property type="component" value="Unassembled WGS sequence"/>
</dbReference>
<proteinExistence type="predicted"/>
<feature type="transmembrane region" description="Helical" evidence="1">
    <location>
        <begin position="74"/>
        <end position="98"/>
    </location>
</feature>
<dbReference type="EMBL" id="PFAG01000018">
    <property type="protein sequence ID" value="PIR98389.1"/>
    <property type="molecule type" value="Genomic_DNA"/>
</dbReference>
<gene>
    <name evidence="2" type="ORF">COT88_01965</name>
</gene>
<feature type="transmembrane region" description="Helical" evidence="1">
    <location>
        <begin position="33"/>
        <end position="53"/>
    </location>
</feature>
<sequence>MAVLASLVLLTVLFIKSFTKSGRLFISDNRKTIYWLSVTTIFIYSFYIAYQQYDVWSFGSMGKYFLPPYTDISYFLFYSLTKTFAPYLISFVISLALLKGLPVLNRRYGNNLFEEEEYYLAALSIFLTGHPGWIFYFLILVVVYLLAHLYSLFKEKKQARVPLYRLWLIVAVISIFLGSYALSSTSLWLLLKI</sequence>
<evidence type="ECO:0000256" key="1">
    <source>
        <dbReference type="SAM" id="Phobius"/>
    </source>
</evidence>
<reference evidence="3" key="1">
    <citation type="submission" date="2017-09" db="EMBL/GenBank/DDBJ databases">
        <title>Depth-based differentiation of microbial function through sediment-hosted aquifers and enrichment of novel symbionts in the deep terrestrial subsurface.</title>
        <authorList>
            <person name="Probst A.J."/>
            <person name="Ladd B."/>
            <person name="Jarett J.K."/>
            <person name="Geller-Mcgrath D.E."/>
            <person name="Sieber C.M.K."/>
            <person name="Emerson J.B."/>
            <person name="Anantharaman K."/>
            <person name="Thomas B.C."/>
            <person name="Malmstrom R."/>
            <person name="Stieglmeier M."/>
            <person name="Klingl A."/>
            <person name="Woyke T."/>
            <person name="Ryan C.M."/>
            <person name="Banfield J.F."/>
        </authorList>
    </citation>
    <scope>NUCLEOTIDE SEQUENCE [LARGE SCALE GENOMIC DNA]</scope>
</reference>